<dbReference type="InterPro" id="IPR025166">
    <property type="entry name" value="Integrase_DNA_bind_dom"/>
</dbReference>
<accession>A0ABS1ZL05</accession>
<keyword evidence="2" id="KW-0229">DNA integration</keyword>
<organism evidence="5 6">
    <name type="scientific">Pseudomonas weihenstephanensis</name>
    <dbReference type="NCBI Taxonomy" id="1608994"/>
    <lineage>
        <taxon>Bacteria</taxon>
        <taxon>Pseudomonadati</taxon>
        <taxon>Pseudomonadota</taxon>
        <taxon>Gammaproteobacteria</taxon>
        <taxon>Pseudomonadales</taxon>
        <taxon>Pseudomonadaceae</taxon>
        <taxon>Pseudomonas</taxon>
    </lineage>
</organism>
<reference evidence="5 6" key="1">
    <citation type="submission" date="2020-01" db="EMBL/GenBank/DDBJ databases">
        <title>Comparative genomics of meat spoilage bacteria.</title>
        <authorList>
            <person name="Hilgarth M."/>
            <person name="Vogel R.F."/>
        </authorList>
    </citation>
    <scope>NUCLEOTIDE SEQUENCE [LARGE SCALE GENOMIC DNA]</scope>
    <source>
        <strain evidence="5 6">TMW2.2077</strain>
    </source>
</reference>
<sequence>MASTGIAVRQAKPSGKSYTLRDFDGLVLYVSLKGTKQWRLRFYWMRKQARISLGAYPAVILKQARVARDAANPRLSRGAATWPRRARLKVVPWSRRGAAGQGGPSRGGERDGALCGGSREGV</sequence>
<gene>
    <name evidence="5" type="ORF">GYN02_18530</name>
</gene>
<protein>
    <submittedName>
        <fullName evidence="5">DUF4102 domain-containing protein</fullName>
    </submittedName>
</protein>
<name>A0ABS1ZL05_9PSED</name>
<evidence type="ECO:0000256" key="3">
    <source>
        <dbReference type="SAM" id="MobiDB-lite"/>
    </source>
</evidence>
<keyword evidence="6" id="KW-1185">Reference proteome</keyword>
<dbReference type="EMBL" id="JAAEBW010000012">
    <property type="protein sequence ID" value="MBM1197162.1"/>
    <property type="molecule type" value="Genomic_DNA"/>
</dbReference>
<dbReference type="Proteomes" id="UP000809529">
    <property type="component" value="Unassembled WGS sequence"/>
</dbReference>
<evidence type="ECO:0000313" key="6">
    <source>
        <dbReference type="Proteomes" id="UP000809529"/>
    </source>
</evidence>
<evidence type="ECO:0000313" key="5">
    <source>
        <dbReference type="EMBL" id="MBM1197162.1"/>
    </source>
</evidence>
<dbReference type="RefSeq" id="WP_203303579.1">
    <property type="nucleotide sequence ID" value="NZ_JAAEBW010000012.1"/>
</dbReference>
<dbReference type="Pfam" id="PF13356">
    <property type="entry name" value="Arm-DNA-bind_3"/>
    <property type="match status" value="1"/>
</dbReference>
<dbReference type="PANTHER" id="PTHR30629">
    <property type="entry name" value="PROPHAGE INTEGRASE"/>
    <property type="match status" value="1"/>
</dbReference>
<evidence type="ECO:0000259" key="4">
    <source>
        <dbReference type="Pfam" id="PF13356"/>
    </source>
</evidence>
<comment type="similarity">
    <text evidence="1">Belongs to the 'phage' integrase family.</text>
</comment>
<dbReference type="InterPro" id="IPR050808">
    <property type="entry name" value="Phage_Integrase"/>
</dbReference>
<comment type="caution">
    <text evidence="5">The sequence shown here is derived from an EMBL/GenBank/DDBJ whole genome shotgun (WGS) entry which is preliminary data.</text>
</comment>
<evidence type="ECO:0000256" key="1">
    <source>
        <dbReference type="ARBA" id="ARBA00008857"/>
    </source>
</evidence>
<dbReference type="InterPro" id="IPR038488">
    <property type="entry name" value="Integrase_DNA-bd_sf"/>
</dbReference>
<feature type="domain" description="Integrase DNA-binding" evidence="4">
    <location>
        <begin position="6"/>
        <end position="79"/>
    </location>
</feature>
<feature type="region of interest" description="Disordered" evidence="3">
    <location>
        <begin position="93"/>
        <end position="122"/>
    </location>
</feature>
<dbReference type="PANTHER" id="PTHR30629:SF2">
    <property type="entry name" value="PROPHAGE INTEGRASE INTS-RELATED"/>
    <property type="match status" value="1"/>
</dbReference>
<evidence type="ECO:0000256" key="2">
    <source>
        <dbReference type="ARBA" id="ARBA00022908"/>
    </source>
</evidence>
<dbReference type="Gene3D" id="3.30.160.390">
    <property type="entry name" value="Integrase, DNA-binding domain"/>
    <property type="match status" value="1"/>
</dbReference>
<proteinExistence type="inferred from homology"/>